<protein>
    <submittedName>
        <fullName evidence="8">Hemicentin-2</fullName>
    </submittedName>
</protein>
<dbReference type="PANTHER" id="PTHR23278">
    <property type="entry name" value="SIDESTEP PROTEIN"/>
    <property type="match status" value="1"/>
</dbReference>
<dbReference type="InterPro" id="IPR036179">
    <property type="entry name" value="Ig-like_dom_sf"/>
</dbReference>
<dbReference type="OMA" id="VCDIDAN"/>
<dbReference type="InterPro" id="IPR003599">
    <property type="entry name" value="Ig_sub"/>
</dbReference>
<keyword evidence="2 6" id="KW-0812">Transmembrane</keyword>
<dbReference type="Pfam" id="PF08205">
    <property type="entry name" value="C2-set_2"/>
    <property type="match status" value="1"/>
</dbReference>
<feature type="domain" description="Ig-like" evidence="7">
    <location>
        <begin position="211"/>
        <end position="303"/>
    </location>
</feature>
<dbReference type="InterPro" id="IPR003598">
    <property type="entry name" value="Ig_sub2"/>
</dbReference>
<evidence type="ECO:0000256" key="3">
    <source>
        <dbReference type="ARBA" id="ARBA00022989"/>
    </source>
</evidence>
<keyword evidence="9" id="KW-1185">Reference proteome</keyword>
<dbReference type="Proteomes" id="UP000054359">
    <property type="component" value="Unassembled WGS sequence"/>
</dbReference>
<dbReference type="InterPro" id="IPR013151">
    <property type="entry name" value="Immunoglobulin_dom"/>
</dbReference>
<organism evidence="8 9">
    <name type="scientific">Stegodyphus mimosarum</name>
    <name type="common">African social velvet spider</name>
    <dbReference type="NCBI Taxonomy" id="407821"/>
    <lineage>
        <taxon>Eukaryota</taxon>
        <taxon>Metazoa</taxon>
        <taxon>Ecdysozoa</taxon>
        <taxon>Arthropoda</taxon>
        <taxon>Chelicerata</taxon>
        <taxon>Arachnida</taxon>
        <taxon>Araneae</taxon>
        <taxon>Araneomorphae</taxon>
        <taxon>Entelegynae</taxon>
        <taxon>Eresoidea</taxon>
        <taxon>Eresidae</taxon>
        <taxon>Stegodyphus</taxon>
    </lineage>
</organism>
<feature type="domain" description="Ig-like" evidence="7">
    <location>
        <begin position="405"/>
        <end position="494"/>
    </location>
</feature>
<keyword evidence="3 6" id="KW-1133">Transmembrane helix</keyword>
<evidence type="ECO:0000256" key="2">
    <source>
        <dbReference type="ARBA" id="ARBA00022692"/>
    </source>
</evidence>
<dbReference type="InterPro" id="IPR013162">
    <property type="entry name" value="CD80_C2-set"/>
</dbReference>
<dbReference type="SMART" id="SM00408">
    <property type="entry name" value="IGc2"/>
    <property type="match status" value="3"/>
</dbReference>
<evidence type="ECO:0000313" key="9">
    <source>
        <dbReference type="Proteomes" id="UP000054359"/>
    </source>
</evidence>
<dbReference type="SMART" id="SM00406">
    <property type="entry name" value="IGv"/>
    <property type="match status" value="1"/>
</dbReference>
<evidence type="ECO:0000256" key="6">
    <source>
        <dbReference type="SAM" id="Phobius"/>
    </source>
</evidence>
<dbReference type="Pfam" id="PF00047">
    <property type="entry name" value="ig"/>
    <property type="match status" value="1"/>
</dbReference>
<dbReference type="PANTHER" id="PTHR23278:SF19">
    <property type="entry name" value="OBSCURIN"/>
    <property type="match status" value="1"/>
</dbReference>
<keyword evidence="5" id="KW-1015">Disulfide bond</keyword>
<comment type="subcellular location">
    <subcellularLocation>
        <location evidence="1">Membrane</location>
        <topology evidence="1">Single-pass membrane protein</topology>
    </subcellularLocation>
</comment>
<evidence type="ECO:0000259" key="7">
    <source>
        <dbReference type="PROSITE" id="PS50835"/>
    </source>
</evidence>
<reference evidence="8 9" key="1">
    <citation type="submission" date="2013-11" db="EMBL/GenBank/DDBJ databases">
        <title>Genome sequencing of Stegodyphus mimosarum.</title>
        <authorList>
            <person name="Bechsgaard J."/>
        </authorList>
    </citation>
    <scope>NUCLEOTIDE SEQUENCE [LARGE SCALE GENOMIC DNA]</scope>
</reference>
<dbReference type="InterPro" id="IPR013106">
    <property type="entry name" value="Ig_V-set"/>
</dbReference>
<feature type="domain" description="Ig-like" evidence="7">
    <location>
        <begin position="1"/>
        <end position="97"/>
    </location>
</feature>
<dbReference type="PROSITE" id="PS50835">
    <property type="entry name" value="IG_LIKE"/>
    <property type="match status" value="5"/>
</dbReference>
<evidence type="ECO:0000256" key="5">
    <source>
        <dbReference type="ARBA" id="ARBA00023157"/>
    </source>
</evidence>
<feature type="non-terminal residue" evidence="8">
    <location>
        <position position="584"/>
    </location>
</feature>
<evidence type="ECO:0000313" key="8">
    <source>
        <dbReference type="EMBL" id="KFM62594.1"/>
    </source>
</evidence>
<dbReference type="InterPro" id="IPR007110">
    <property type="entry name" value="Ig-like_dom"/>
</dbReference>
<dbReference type="Pfam" id="PF13927">
    <property type="entry name" value="Ig_3"/>
    <property type="match status" value="2"/>
</dbReference>
<dbReference type="STRING" id="407821.A0A087TBV5"/>
<dbReference type="GO" id="GO:0016020">
    <property type="term" value="C:membrane"/>
    <property type="evidence" value="ECO:0007669"/>
    <property type="project" value="UniProtKB-SubCell"/>
</dbReference>
<feature type="domain" description="Ig-like" evidence="7">
    <location>
        <begin position="308"/>
        <end position="400"/>
    </location>
</feature>
<dbReference type="SUPFAM" id="SSF48726">
    <property type="entry name" value="Immunoglobulin"/>
    <property type="match status" value="4"/>
</dbReference>
<keyword evidence="4 6" id="KW-0472">Membrane</keyword>
<feature type="domain" description="Ig-like" evidence="7">
    <location>
        <begin position="107"/>
        <end position="204"/>
    </location>
</feature>
<name>A0A087TBV5_STEMI</name>
<gene>
    <name evidence="8" type="ORF">X975_25449</name>
</gene>
<dbReference type="Gene3D" id="2.60.40.10">
    <property type="entry name" value="Immunoglobulins"/>
    <property type="match status" value="5"/>
</dbReference>
<dbReference type="InterPro" id="IPR013783">
    <property type="entry name" value="Ig-like_fold"/>
</dbReference>
<dbReference type="Pfam" id="PF07686">
    <property type="entry name" value="V-set"/>
    <property type="match status" value="1"/>
</dbReference>
<dbReference type="CDD" id="cd00096">
    <property type="entry name" value="Ig"/>
    <property type="match status" value="1"/>
</dbReference>
<dbReference type="SMART" id="SM00409">
    <property type="entry name" value="IG"/>
    <property type="match status" value="4"/>
</dbReference>
<feature type="transmembrane region" description="Helical" evidence="6">
    <location>
        <begin position="520"/>
        <end position="547"/>
    </location>
</feature>
<dbReference type="AlphaFoldDB" id="A0A087TBV5"/>
<accession>A0A087TBV5</accession>
<evidence type="ECO:0000256" key="1">
    <source>
        <dbReference type="ARBA" id="ARBA00004167"/>
    </source>
</evidence>
<dbReference type="OrthoDB" id="6407805at2759"/>
<evidence type="ECO:0000256" key="4">
    <source>
        <dbReference type="ARBA" id="ARBA00023136"/>
    </source>
</evidence>
<proteinExistence type="predicted"/>
<dbReference type="EMBL" id="KK114502">
    <property type="protein sequence ID" value="KFM62594.1"/>
    <property type="molecule type" value="Genomic_DNA"/>
</dbReference>
<sequence length="584" mass="66259">MVNSSVKMPCNVLQKKEDNVEFFFWYKNDGVTAFYTLDARRQRLGEAHHVKNESYSSRIQFHPTAEQPYLQIDNLKEDDTGTYFCRVDYQWSATELTKINLVVVVPPKKLIVRDDTGQEVRNIAGPYKEHSDVTLSCEAQKGFPTPNVTWWKDNKLWDNTFQKTQTGVINEMKLNNLSRLELFATFHCKAQNTMLTSPVSRTIVLDMYLYPLTVRITSRPLPRAAGRRVDLACESEGSRPSAKLSWLLNGSALTDHIETVHDNVTSSVLRFLPKSQHYGLPLVCRAQNPKLYDSKLDDVRVLNITYIPQVSLRLIKEEVGRQPKEDDYIRLVCDIDANPSVLKVGWLFNDLPLSHNQSSTDIVSGNTLVFKRLTRRNRGRYKCYAINEEGRGISQELTLNISHAPVCKENQQITYAVGLNQTVTVRCEVEAVPTDVTFKWEFSNTVRKHYNLQHTSDGVVSVASYMPVTAADYGTLFCWANNSVGHQQSSCFFTVIAPACNPERTNVNASSLSRDGSEEVWNHSVITTGAGIVASIFIVTAACAFYIRRIYLEKKHRPMGPIMEEDVTIYSRVQCHNSGPQPRI</sequence>